<dbReference type="InterPro" id="IPR000073">
    <property type="entry name" value="AB_hydrolase_1"/>
</dbReference>
<proteinExistence type="predicted"/>
<feature type="domain" description="AB hydrolase-1" evidence="1">
    <location>
        <begin position="58"/>
        <end position="295"/>
    </location>
</feature>
<dbReference type="Proteomes" id="UP001320148">
    <property type="component" value="Chromosome"/>
</dbReference>
<organism evidence="2 3">
    <name type="scientific">Desulfoluna limicola</name>
    <dbReference type="NCBI Taxonomy" id="2810562"/>
    <lineage>
        <taxon>Bacteria</taxon>
        <taxon>Pseudomonadati</taxon>
        <taxon>Thermodesulfobacteriota</taxon>
        <taxon>Desulfobacteria</taxon>
        <taxon>Desulfobacterales</taxon>
        <taxon>Desulfolunaceae</taxon>
        <taxon>Desulfoluna</taxon>
    </lineage>
</organism>
<dbReference type="EMBL" id="AP024488">
    <property type="protein sequence ID" value="BCS97196.1"/>
    <property type="molecule type" value="Genomic_DNA"/>
</dbReference>
<keyword evidence="3" id="KW-1185">Reference proteome</keyword>
<dbReference type="Gene3D" id="3.40.50.1820">
    <property type="entry name" value="alpha/beta hydrolase"/>
    <property type="match status" value="1"/>
</dbReference>
<dbReference type="PANTHER" id="PTHR43798">
    <property type="entry name" value="MONOACYLGLYCEROL LIPASE"/>
    <property type="match status" value="1"/>
</dbReference>
<dbReference type="InterPro" id="IPR000639">
    <property type="entry name" value="Epox_hydrolase-like"/>
</dbReference>
<dbReference type="InterPro" id="IPR029058">
    <property type="entry name" value="AB_hydrolase_fold"/>
</dbReference>
<protein>
    <submittedName>
        <fullName evidence="2">Hydrolase</fullName>
    </submittedName>
</protein>
<evidence type="ECO:0000313" key="2">
    <source>
        <dbReference type="EMBL" id="BCS97196.1"/>
    </source>
</evidence>
<sequence length="313" mass="35146">MSQRDKKWRHIVRGQFTRHEGLAPQTLEAVLMGDLTADTKHCDISGHHIHWLEAGDGPPLVLVHGWTCSGFFWKPIIPRLKGTFRVLAPDLPGHGLSSKGEASYLPEAQAHRLLEWLTTIGVDRFVLVGHSMGGEVAARMALSAPDRVQKLVLAGAIGLEEAWERLPWYGRLSLTPAARKVSNWFFTERAMARTNRLFMTGPGRPPYLECARDVVLTNTNTPHDLKALTYTTRDGLFQDFLDQRLSELNLPVLCIWGKNDKVVPLEVGKRVARLLPHVRLVQVPGTGHMLPWEEPEVMTSEILEFAKPRSQTP</sequence>
<evidence type="ECO:0000259" key="1">
    <source>
        <dbReference type="Pfam" id="PF00561"/>
    </source>
</evidence>
<dbReference type="PRINTS" id="PR00111">
    <property type="entry name" value="ABHYDROLASE"/>
</dbReference>
<dbReference type="GO" id="GO:0016787">
    <property type="term" value="F:hydrolase activity"/>
    <property type="evidence" value="ECO:0007669"/>
    <property type="project" value="UniProtKB-KW"/>
</dbReference>
<accession>A0ABN6F5F2</accession>
<dbReference type="InterPro" id="IPR050266">
    <property type="entry name" value="AB_hydrolase_sf"/>
</dbReference>
<reference evidence="2 3" key="1">
    <citation type="submission" date="2021-02" db="EMBL/GenBank/DDBJ databases">
        <title>Complete genome of Desulfoluna sp. strain ASN36.</title>
        <authorList>
            <person name="Takahashi A."/>
            <person name="Kojima H."/>
            <person name="Fukui M."/>
        </authorList>
    </citation>
    <scope>NUCLEOTIDE SEQUENCE [LARGE SCALE GENOMIC DNA]</scope>
    <source>
        <strain evidence="2 3">ASN36</strain>
    </source>
</reference>
<gene>
    <name evidence="2" type="ORF">DSLASN_28280</name>
</gene>
<keyword evidence="2" id="KW-0378">Hydrolase</keyword>
<dbReference type="PANTHER" id="PTHR43798:SF33">
    <property type="entry name" value="HYDROLASE, PUTATIVE (AFU_ORTHOLOGUE AFUA_2G14860)-RELATED"/>
    <property type="match status" value="1"/>
</dbReference>
<name>A0ABN6F5F2_9BACT</name>
<dbReference type="RefSeq" id="WP_236888616.1">
    <property type="nucleotide sequence ID" value="NZ_AP024488.1"/>
</dbReference>
<evidence type="ECO:0000313" key="3">
    <source>
        <dbReference type="Proteomes" id="UP001320148"/>
    </source>
</evidence>
<dbReference type="Pfam" id="PF00561">
    <property type="entry name" value="Abhydrolase_1"/>
    <property type="match status" value="1"/>
</dbReference>
<dbReference type="SUPFAM" id="SSF53474">
    <property type="entry name" value="alpha/beta-Hydrolases"/>
    <property type="match status" value="1"/>
</dbReference>
<dbReference type="PRINTS" id="PR00412">
    <property type="entry name" value="EPOXHYDRLASE"/>
</dbReference>